<dbReference type="GO" id="GO:0009927">
    <property type="term" value="F:histidine phosphotransfer kinase activity"/>
    <property type="evidence" value="ECO:0007669"/>
    <property type="project" value="TreeGrafter"/>
</dbReference>
<sequence>MTFLANSGNLIILGLTVSAIAMLGFIAFFNNPKSVTNRTFLGFTIVAILWGVLNFSATQTQEPSASLVLWRLVIFTAVWFCFSIFRLAYVFPEDTKIFHPLYRRALLPFVALVSFLTLTPWVFVRLTTFPSPGTIPDIENGPLIPLFGLTVGGLVCGAIYHFVQKLRHGDAAERRRVDLIMAGTAITFALLITFNFIFPTLFKIFDFIPYGVVFIFPFIACTAYAIIRYHLFNVKVIAAEVFSFILTVATLLQIVFSTTVLELFLRTAAFALVLFISILFVRSVVREVQQREIIQKQEQELEIVNKQQEGLLHFISHEVKGYLTESQAGFAAIIEGDYGAVPEKVKDMASTALTSVRRGVATVMDILDASNLKKGTVAYTKKPFDLRKAVRDIVDELKASIDEKGISIDLAIGEGAYLFEGDEDKIRRHVVRNLIDNAVKYTPHGTIRVELTDGDPSTPLRTGKINFSVQDSGVGITPEDKQNLFTEGGHGKDSVKINVHSTGYGLFIAKQVVEAHGGKIWAESEGQGKGSKFIVEFPIS</sequence>
<reference evidence="7 8" key="1">
    <citation type="journal article" date="2016" name="Nat. Commun.">
        <title>Thousands of microbial genomes shed light on interconnected biogeochemical processes in an aquifer system.</title>
        <authorList>
            <person name="Anantharaman K."/>
            <person name="Brown C.T."/>
            <person name="Hug L.A."/>
            <person name="Sharon I."/>
            <person name="Castelle C.J."/>
            <person name="Probst A.J."/>
            <person name="Thomas B.C."/>
            <person name="Singh A."/>
            <person name="Wilkins M.J."/>
            <person name="Karaoz U."/>
            <person name="Brodie E.L."/>
            <person name="Williams K.H."/>
            <person name="Hubbard S.S."/>
            <person name="Banfield J.F."/>
        </authorList>
    </citation>
    <scope>NUCLEOTIDE SEQUENCE [LARGE SCALE GENOMIC DNA]</scope>
</reference>
<name>A0A1F6D7E0_9BACT</name>
<dbReference type="PANTHER" id="PTHR43047:SF72">
    <property type="entry name" value="OSMOSENSING HISTIDINE PROTEIN KINASE SLN1"/>
    <property type="match status" value="1"/>
</dbReference>
<dbReference type="InterPro" id="IPR031621">
    <property type="entry name" value="HisKA_7TM"/>
</dbReference>
<feature type="transmembrane region" description="Helical" evidence="5">
    <location>
        <begin position="101"/>
        <end position="123"/>
    </location>
</feature>
<feature type="transmembrane region" description="Helical" evidence="5">
    <location>
        <begin position="6"/>
        <end position="28"/>
    </location>
</feature>
<keyword evidence="3" id="KW-0808">Transferase</keyword>
<dbReference type="EC" id="2.7.13.3" evidence="2"/>
<proteinExistence type="predicted"/>
<evidence type="ECO:0000256" key="1">
    <source>
        <dbReference type="ARBA" id="ARBA00000085"/>
    </source>
</evidence>
<feature type="transmembrane region" description="Helical" evidence="5">
    <location>
        <begin position="143"/>
        <end position="163"/>
    </location>
</feature>
<evidence type="ECO:0000259" key="6">
    <source>
        <dbReference type="PROSITE" id="PS50109"/>
    </source>
</evidence>
<feature type="transmembrane region" description="Helical" evidence="5">
    <location>
        <begin position="207"/>
        <end position="227"/>
    </location>
</feature>
<keyword evidence="5" id="KW-0472">Membrane</keyword>
<evidence type="ECO:0000313" key="7">
    <source>
        <dbReference type="EMBL" id="OGG57348.1"/>
    </source>
</evidence>
<dbReference type="AlphaFoldDB" id="A0A1F6D7E0"/>
<comment type="caution">
    <text evidence="7">The sequence shown here is derived from an EMBL/GenBank/DDBJ whole genome shotgun (WGS) entry which is preliminary data.</text>
</comment>
<dbReference type="SUPFAM" id="SSF55874">
    <property type="entry name" value="ATPase domain of HSP90 chaperone/DNA topoisomerase II/histidine kinase"/>
    <property type="match status" value="1"/>
</dbReference>
<keyword evidence="5" id="KW-0812">Transmembrane</keyword>
<protein>
    <recommendedName>
        <fullName evidence="2">histidine kinase</fullName>
        <ecNumber evidence="2">2.7.13.3</ecNumber>
    </recommendedName>
</protein>
<dbReference type="Pfam" id="PF02518">
    <property type="entry name" value="HATPase_c"/>
    <property type="match status" value="1"/>
</dbReference>
<accession>A0A1F6D7E0</accession>
<keyword evidence="5" id="KW-1133">Transmembrane helix</keyword>
<evidence type="ECO:0000256" key="3">
    <source>
        <dbReference type="ARBA" id="ARBA00022679"/>
    </source>
</evidence>
<dbReference type="EMBL" id="MFKX01000029">
    <property type="protein sequence ID" value="OGG57348.1"/>
    <property type="molecule type" value="Genomic_DNA"/>
</dbReference>
<comment type="catalytic activity">
    <reaction evidence="1">
        <text>ATP + protein L-histidine = ADP + protein N-phospho-L-histidine.</text>
        <dbReference type="EC" id="2.7.13.3"/>
    </reaction>
</comment>
<dbReference type="Gene3D" id="1.10.287.130">
    <property type="match status" value="1"/>
</dbReference>
<dbReference type="PANTHER" id="PTHR43047">
    <property type="entry name" value="TWO-COMPONENT HISTIDINE PROTEIN KINASE"/>
    <property type="match status" value="1"/>
</dbReference>
<evidence type="ECO:0000256" key="5">
    <source>
        <dbReference type="SAM" id="Phobius"/>
    </source>
</evidence>
<dbReference type="PROSITE" id="PS50109">
    <property type="entry name" value="HIS_KIN"/>
    <property type="match status" value="1"/>
</dbReference>
<dbReference type="InterPro" id="IPR004358">
    <property type="entry name" value="Sig_transdc_His_kin-like_C"/>
</dbReference>
<dbReference type="PRINTS" id="PR00344">
    <property type="entry name" value="BCTRLSENSOR"/>
</dbReference>
<evidence type="ECO:0000256" key="2">
    <source>
        <dbReference type="ARBA" id="ARBA00012438"/>
    </source>
</evidence>
<feature type="domain" description="Histidine kinase" evidence="6">
    <location>
        <begin position="314"/>
        <end position="540"/>
    </location>
</feature>
<dbReference type="Proteomes" id="UP000177958">
    <property type="component" value="Unassembled WGS sequence"/>
</dbReference>
<dbReference type="GO" id="GO:0000155">
    <property type="term" value="F:phosphorelay sensor kinase activity"/>
    <property type="evidence" value="ECO:0007669"/>
    <property type="project" value="TreeGrafter"/>
</dbReference>
<feature type="transmembrane region" description="Helical" evidence="5">
    <location>
        <begin position="263"/>
        <end position="281"/>
    </location>
</feature>
<dbReference type="GO" id="GO:0005886">
    <property type="term" value="C:plasma membrane"/>
    <property type="evidence" value="ECO:0007669"/>
    <property type="project" value="TreeGrafter"/>
</dbReference>
<dbReference type="CDD" id="cd00075">
    <property type="entry name" value="HATPase"/>
    <property type="match status" value="1"/>
</dbReference>
<feature type="transmembrane region" description="Helical" evidence="5">
    <location>
        <begin position="40"/>
        <end position="57"/>
    </location>
</feature>
<dbReference type="InterPro" id="IPR005467">
    <property type="entry name" value="His_kinase_dom"/>
</dbReference>
<dbReference type="InterPro" id="IPR036890">
    <property type="entry name" value="HATPase_C_sf"/>
</dbReference>
<feature type="transmembrane region" description="Helical" evidence="5">
    <location>
        <begin position="179"/>
        <end position="201"/>
    </location>
</feature>
<dbReference type="Gene3D" id="3.30.565.10">
    <property type="entry name" value="Histidine kinase-like ATPase, C-terminal domain"/>
    <property type="match status" value="1"/>
</dbReference>
<keyword evidence="4" id="KW-0418">Kinase</keyword>
<dbReference type="InterPro" id="IPR003594">
    <property type="entry name" value="HATPase_dom"/>
</dbReference>
<evidence type="ECO:0000313" key="8">
    <source>
        <dbReference type="Proteomes" id="UP000177958"/>
    </source>
</evidence>
<gene>
    <name evidence="7" type="ORF">A2853_02410</name>
</gene>
<evidence type="ECO:0000256" key="4">
    <source>
        <dbReference type="ARBA" id="ARBA00022777"/>
    </source>
</evidence>
<dbReference type="Pfam" id="PF16927">
    <property type="entry name" value="HisKA_7TM"/>
    <property type="match status" value="1"/>
</dbReference>
<feature type="transmembrane region" description="Helical" evidence="5">
    <location>
        <begin position="69"/>
        <end position="89"/>
    </location>
</feature>
<dbReference type="SMART" id="SM00387">
    <property type="entry name" value="HATPase_c"/>
    <property type="match status" value="1"/>
</dbReference>
<feature type="transmembrane region" description="Helical" evidence="5">
    <location>
        <begin position="236"/>
        <end position="257"/>
    </location>
</feature>
<organism evidence="7 8">
    <name type="scientific">Candidatus Kaiserbacteria bacterium RIFCSPHIGHO2_01_FULL_55_17</name>
    <dbReference type="NCBI Taxonomy" id="1798484"/>
    <lineage>
        <taxon>Bacteria</taxon>
        <taxon>Candidatus Kaiseribacteriota</taxon>
    </lineage>
</organism>